<dbReference type="Proteomes" id="UP001328107">
    <property type="component" value="Unassembled WGS sequence"/>
</dbReference>
<protein>
    <submittedName>
        <fullName evidence="2">Uncharacterized protein</fullName>
    </submittedName>
</protein>
<reference evidence="3" key="1">
    <citation type="submission" date="2022-10" db="EMBL/GenBank/DDBJ databases">
        <title>Genome assembly of Pristionchus species.</title>
        <authorList>
            <person name="Yoshida K."/>
            <person name="Sommer R.J."/>
        </authorList>
    </citation>
    <scope>NUCLEOTIDE SEQUENCE [LARGE SCALE GENOMIC DNA]</scope>
    <source>
        <strain evidence="3">RS5460</strain>
    </source>
</reference>
<evidence type="ECO:0000313" key="3">
    <source>
        <dbReference type="Proteomes" id="UP001328107"/>
    </source>
</evidence>
<feature type="compositionally biased region" description="Acidic residues" evidence="1">
    <location>
        <begin position="91"/>
        <end position="110"/>
    </location>
</feature>
<comment type="caution">
    <text evidence="2">The sequence shown here is derived from an EMBL/GenBank/DDBJ whole genome shotgun (WGS) entry which is preliminary data.</text>
</comment>
<dbReference type="EMBL" id="BTRK01000005">
    <property type="protein sequence ID" value="GMR53181.1"/>
    <property type="molecule type" value="Genomic_DNA"/>
</dbReference>
<evidence type="ECO:0000256" key="1">
    <source>
        <dbReference type="SAM" id="MobiDB-lite"/>
    </source>
</evidence>
<organism evidence="2 3">
    <name type="scientific">Pristionchus mayeri</name>
    <dbReference type="NCBI Taxonomy" id="1317129"/>
    <lineage>
        <taxon>Eukaryota</taxon>
        <taxon>Metazoa</taxon>
        <taxon>Ecdysozoa</taxon>
        <taxon>Nematoda</taxon>
        <taxon>Chromadorea</taxon>
        <taxon>Rhabditida</taxon>
        <taxon>Rhabditina</taxon>
        <taxon>Diplogasteromorpha</taxon>
        <taxon>Diplogasteroidea</taxon>
        <taxon>Neodiplogasteridae</taxon>
        <taxon>Pristionchus</taxon>
    </lineage>
</organism>
<feature type="region of interest" description="Disordered" evidence="1">
    <location>
        <begin position="66"/>
        <end position="132"/>
    </location>
</feature>
<gene>
    <name evidence="2" type="ORF">PMAYCL1PPCAC_23376</name>
</gene>
<feature type="non-terminal residue" evidence="2">
    <location>
        <position position="132"/>
    </location>
</feature>
<keyword evidence="3" id="KW-1185">Reference proteome</keyword>
<evidence type="ECO:0000313" key="2">
    <source>
        <dbReference type="EMBL" id="GMR53181.1"/>
    </source>
</evidence>
<proteinExistence type="predicted"/>
<accession>A0AAN5CXZ7</accession>
<feature type="non-terminal residue" evidence="2">
    <location>
        <position position="1"/>
    </location>
</feature>
<dbReference type="AlphaFoldDB" id="A0AAN5CXZ7"/>
<sequence>QVEFTWRAILPRIAQRKLPHSGMSDDEGRLFIDDPHSPHHGRLIIADDSPRKSYYLAGMNPCGVSMNGGSSKEEEYDPDLTPPMIQRDMQMEENEESMEDGEIAEDDELTHEEQGKHNITSGDTHSSPRGES</sequence>
<name>A0AAN5CXZ7_9BILA</name>